<gene>
    <name evidence="1" type="ORF">MEUPH1_LOCUS8963</name>
</gene>
<accession>A0AAV0WAA0</accession>
<evidence type="ECO:0000313" key="2">
    <source>
        <dbReference type="Proteomes" id="UP001160148"/>
    </source>
</evidence>
<evidence type="ECO:0008006" key="3">
    <source>
        <dbReference type="Google" id="ProtNLM"/>
    </source>
</evidence>
<dbReference type="AlphaFoldDB" id="A0AAV0WAA0"/>
<organism evidence="1 2">
    <name type="scientific">Macrosiphum euphorbiae</name>
    <name type="common">potato aphid</name>
    <dbReference type="NCBI Taxonomy" id="13131"/>
    <lineage>
        <taxon>Eukaryota</taxon>
        <taxon>Metazoa</taxon>
        <taxon>Ecdysozoa</taxon>
        <taxon>Arthropoda</taxon>
        <taxon>Hexapoda</taxon>
        <taxon>Insecta</taxon>
        <taxon>Pterygota</taxon>
        <taxon>Neoptera</taxon>
        <taxon>Paraneoptera</taxon>
        <taxon>Hemiptera</taxon>
        <taxon>Sternorrhyncha</taxon>
        <taxon>Aphidomorpha</taxon>
        <taxon>Aphidoidea</taxon>
        <taxon>Aphididae</taxon>
        <taxon>Macrosiphini</taxon>
        <taxon>Macrosiphum</taxon>
    </lineage>
</organism>
<keyword evidence="2" id="KW-1185">Reference proteome</keyword>
<protein>
    <recommendedName>
        <fullName evidence="3">Transposase</fullName>
    </recommendedName>
</protein>
<proteinExistence type="predicted"/>
<sequence length="87" mass="10174">MFEEICGELNLNWKEFLVGQSLDGVASMRGQYNGLQPFIKEQNPCATYVWCWAHRFNLVIVDAVSCCIEARDLFGMQHRNAIRLYWK</sequence>
<dbReference type="Proteomes" id="UP001160148">
    <property type="component" value="Unassembled WGS sequence"/>
</dbReference>
<dbReference type="PANTHER" id="PTHR45749">
    <property type="match status" value="1"/>
</dbReference>
<reference evidence="1 2" key="1">
    <citation type="submission" date="2023-01" db="EMBL/GenBank/DDBJ databases">
        <authorList>
            <person name="Whitehead M."/>
        </authorList>
    </citation>
    <scope>NUCLEOTIDE SEQUENCE [LARGE SCALE GENOMIC DNA]</scope>
</reference>
<comment type="caution">
    <text evidence="1">The sequence shown here is derived from an EMBL/GenBank/DDBJ whole genome shotgun (WGS) entry which is preliminary data.</text>
</comment>
<dbReference type="EMBL" id="CARXXK010000002">
    <property type="protein sequence ID" value="CAI6352761.1"/>
    <property type="molecule type" value="Genomic_DNA"/>
</dbReference>
<dbReference type="PANTHER" id="PTHR45749:SF21">
    <property type="entry name" value="DUF4371 DOMAIN-CONTAINING PROTEIN"/>
    <property type="match status" value="1"/>
</dbReference>
<evidence type="ECO:0000313" key="1">
    <source>
        <dbReference type="EMBL" id="CAI6352761.1"/>
    </source>
</evidence>
<name>A0AAV0WAA0_9HEMI</name>